<proteinExistence type="predicted"/>
<evidence type="ECO:0000313" key="1">
    <source>
        <dbReference type="EMBL" id="KAK1679781.1"/>
    </source>
</evidence>
<evidence type="ECO:0000313" key="2">
    <source>
        <dbReference type="Proteomes" id="UP001231189"/>
    </source>
</evidence>
<gene>
    <name evidence="1" type="ORF">QYE76_040629</name>
</gene>
<reference evidence="1" key="1">
    <citation type="submission" date="2023-07" db="EMBL/GenBank/DDBJ databases">
        <title>A chromosome-level genome assembly of Lolium multiflorum.</title>
        <authorList>
            <person name="Chen Y."/>
            <person name="Copetti D."/>
            <person name="Kolliker R."/>
            <person name="Studer B."/>
        </authorList>
    </citation>
    <scope>NUCLEOTIDE SEQUENCE</scope>
    <source>
        <strain evidence="1">02402/16</strain>
        <tissue evidence="1">Leaf</tissue>
    </source>
</reference>
<sequence length="171" mass="18594">MPLAKVGEHEHEAGFEVVVARTSPSRCGGTSCARVVDHIHNPPKRSSLPQMRARLVAATKSANVSGSLWMPCGLPLRTKTNSNITCRCSTCRSDDEDDGIAAATCCRDHDHGRDLGLRLYQPWRRLLRWWRLGLGREALGFVCERDDEKAALFIGRGGGGAVALINAGTQS</sequence>
<organism evidence="1 2">
    <name type="scientific">Lolium multiflorum</name>
    <name type="common">Italian ryegrass</name>
    <name type="synonym">Lolium perenne subsp. multiflorum</name>
    <dbReference type="NCBI Taxonomy" id="4521"/>
    <lineage>
        <taxon>Eukaryota</taxon>
        <taxon>Viridiplantae</taxon>
        <taxon>Streptophyta</taxon>
        <taxon>Embryophyta</taxon>
        <taxon>Tracheophyta</taxon>
        <taxon>Spermatophyta</taxon>
        <taxon>Magnoliopsida</taxon>
        <taxon>Liliopsida</taxon>
        <taxon>Poales</taxon>
        <taxon>Poaceae</taxon>
        <taxon>BOP clade</taxon>
        <taxon>Pooideae</taxon>
        <taxon>Poodae</taxon>
        <taxon>Poeae</taxon>
        <taxon>Poeae Chloroplast Group 2 (Poeae type)</taxon>
        <taxon>Loliodinae</taxon>
        <taxon>Loliinae</taxon>
        <taxon>Lolium</taxon>
    </lineage>
</organism>
<keyword evidence="2" id="KW-1185">Reference proteome</keyword>
<comment type="caution">
    <text evidence="1">The sequence shown here is derived from an EMBL/GenBank/DDBJ whole genome shotgun (WGS) entry which is preliminary data.</text>
</comment>
<name>A0AAD8TDQ2_LOLMU</name>
<dbReference type="Proteomes" id="UP001231189">
    <property type="component" value="Unassembled WGS sequence"/>
</dbReference>
<dbReference type="AlphaFoldDB" id="A0AAD8TDQ2"/>
<dbReference type="EMBL" id="JAUUTY010000002">
    <property type="protein sequence ID" value="KAK1679781.1"/>
    <property type="molecule type" value="Genomic_DNA"/>
</dbReference>
<accession>A0AAD8TDQ2</accession>
<protein>
    <submittedName>
        <fullName evidence="1">Uncharacterized protein</fullName>
    </submittedName>
</protein>